<dbReference type="InterPro" id="IPR003734">
    <property type="entry name" value="DUF155"/>
</dbReference>
<sequence length="90" mass="10959">INLSSDFLITPDFYWDRENLEELYDKTCQFLSITRRVKVMNEKLQHCMELTDLMRNHLNEKRALRLEWMIVILITIEVNRIFLFTSSSFK</sequence>
<dbReference type="AlphaFoldDB" id="A0A287CVG1"/>
<dbReference type="PANTHER" id="PTHR16255:SF1">
    <property type="entry name" value="REQUIRED FOR MEIOTIC NUCLEAR DIVISION PROTEIN 1 HOMOLOG"/>
    <property type="match status" value="1"/>
</dbReference>
<reference evidence="3" key="2">
    <citation type="submission" date="2025-08" db="UniProtKB">
        <authorList>
            <consortium name="Ensembl"/>
        </authorList>
    </citation>
    <scope>IDENTIFICATION</scope>
</reference>
<dbReference type="GO" id="GO:0005739">
    <property type="term" value="C:mitochondrion"/>
    <property type="evidence" value="ECO:0007669"/>
    <property type="project" value="UniProtKB-ARBA"/>
</dbReference>
<dbReference type="Pfam" id="PF02582">
    <property type="entry name" value="DUF155"/>
    <property type="match status" value="1"/>
</dbReference>
<proteinExistence type="inferred from homology"/>
<dbReference type="GeneTree" id="ENSGT00390000013337"/>
<evidence type="ECO:0000259" key="2">
    <source>
        <dbReference type="Pfam" id="PF02582"/>
    </source>
</evidence>
<evidence type="ECO:0000313" key="3">
    <source>
        <dbReference type="Ensembl" id="ENSSTOP00000025266.1"/>
    </source>
</evidence>
<dbReference type="EMBL" id="AGTP01021777">
    <property type="status" value="NOT_ANNOTATED_CDS"/>
    <property type="molecule type" value="Genomic_DNA"/>
</dbReference>
<dbReference type="PANTHER" id="PTHR16255">
    <property type="entry name" value="REQUIRED FOR MEIOTIC NUCLEAR DIVISION PROTEIN 1 HOMOLOG"/>
    <property type="match status" value="1"/>
</dbReference>
<keyword evidence="4" id="KW-1185">Reference proteome</keyword>
<dbReference type="Ensembl" id="ENSSTOT00000031005.1">
    <property type="protein sequence ID" value="ENSSTOP00000025266.1"/>
    <property type="gene ID" value="ENSSTOG00000013141.3"/>
</dbReference>
<dbReference type="InterPro" id="IPR051624">
    <property type="entry name" value="RMD1/Sad1-interacting"/>
</dbReference>
<accession>A0A287CVG1</accession>
<dbReference type="Proteomes" id="UP000005215">
    <property type="component" value="Unassembled WGS sequence"/>
</dbReference>
<dbReference type="GO" id="GO:0070131">
    <property type="term" value="P:positive regulation of mitochondrial translation"/>
    <property type="evidence" value="ECO:0007669"/>
    <property type="project" value="TreeGrafter"/>
</dbReference>
<evidence type="ECO:0000256" key="1">
    <source>
        <dbReference type="ARBA" id="ARBA00008306"/>
    </source>
</evidence>
<dbReference type="EMBL" id="AGTP01021778">
    <property type="status" value="NOT_ANNOTATED_CDS"/>
    <property type="molecule type" value="Genomic_DNA"/>
</dbReference>
<feature type="domain" description="DUF155" evidence="2">
    <location>
        <begin position="1"/>
        <end position="41"/>
    </location>
</feature>
<gene>
    <name evidence="3" type="primary">RMND1</name>
</gene>
<comment type="similarity">
    <text evidence="1">Belongs to the RMD1/sif2 family.</text>
</comment>
<reference evidence="3" key="3">
    <citation type="submission" date="2025-09" db="UniProtKB">
        <authorList>
            <consortium name="Ensembl"/>
        </authorList>
    </citation>
    <scope>IDENTIFICATION</scope>
</reference>
<evidence type="ECO:0000313" key="4">
    <source>
        <dbReference type="Proteomes" id="UP000005215"/>
    </source>
</evidence>
<name>A0A287CVG1_ICTTR</name>
<protein>
    <submittedName>
        <fullName evidence="3">Required for meiotic nuclear division 1 homolog</fullName>
    </submittedName>
</protein>
<organism evidence="3 4">
    <name type="scientific">Ictidomys tridecemlineatus</name>
    <name type="common">Thirteen-lined ground squirrel</name>
    <name type="synonym">Spermophilus tridecemlineatus</name>
    <dbReference type="NCBI Taxonomy" id="43179"/>
    <lineage>
        <taxon>Eukaryota</taxon>
        <taxon>Metazoa</taxon>
        <taxon>Chordata</taxon>
        <taxon>Craniata</taxon>
        <taxon>Vertebrata</taxon>
        <taxon>Euteleostomi</taxon>
        <taxon>Mammalia</taxon>
        <taxon>Eutheria</taxon>
        <taxon>Euarchontoglires</taxon>
        <taxon>Glires</taxon>
        <taxon>Rodentia</taxon>
        <taxon>Sciuromorpha</taxon>
        <taxon>Sciuridae</taxon>
        <taxon>Xerinae</taxon>
        <taxon>Marmotini</taxon>
        <taxon>Ictidomys</taxon>
    </lineage>
</organism>
<reference evidence="4" key="1">
    <citation type="submission" date="2011-11" db="EMBL/GenBank/DDBJ databases">
        <title>The Draft Genome of Spermophilus tridecemlineatus.</title>
        <authorList>
            <consortium name="The Broad Institute Genome Assembly &amp; Analysis Group"/>
            <consortium name="Computational R&amp;D Group"/>
            <consortium name="and Sequencing Platform"/>
            <person name="Di Palma F."/>
            <person name="Alfoldi J."/>
            <person name="Johnson J."/>
            <person name="Berlin A."/>
            <person name="Gnerre S."/>
            <person name="Jaffe D."/>
            <person name="MacCallum I."/>
            <person name="Young S."/>
            <person name="Walker B.J."/>
            <person name="Lindblad-Toh K."/>
        </authorList>
    </citation>
    <scope>NUCLEOTIDE SEQUENCE [LARGE SCALE GENOMIC DNA]</scope>
</reference>